<dbReference type="Proteomes" id="UP000326464">
    <property type="component" value="Unassembled WGS sequence"/>
</dbReference>
<dbReference type="EMBL" id="VJXX01000006">
    <property type="protein sequence ID" value="MPY12105.1"/>
    <property type="molecule type" value="Genomic_DNA"/>
</dbReference>
<keyword evidence="1" id="KW-0472">Membrane</keyword>
<feature type="transmembrane region" description="Helical" evidence="1">
    <location>
        <begin position="56"/>
        <end position="77"/>
    </location>
</feature>
<organism evidence="2 3">
    <name type="scientific">Arthrobacter bussei</name>
    <dbReference type="NCBI Taxonomy" id="2594179"/>
    <lineage>
        <taxon>Bacteria</taxon>
        <taxon>Bacillati</taxon>
        <taxon>Actinomycetota</taxon>
        <taxon>Actinomycetes</taxon>
        <taxon>Micrococcales</taxon>
        <taxon>Micrococcaceae</taxon>
        <taxon>Arthrobacter</taxon>
    </lineage>
</organism>
<gene>
    <name evidence="2" type="ORF">FNH21_15530</name>
</gene>
<evidence type="ECO:0000256" key="1">
    <source>
        <dbReference type="SAM" id="Phobius"/>
    </source>
</evidence>
<feature type="transmembrane region" description="Helical" evidence="1">
    <location>
        <begin position="28"/>
        <end position="50"/>
    </location>
</feature>
<evidence type="ECO:0000313" key="2">
    <source>
        <dbReference type="EMBL" id="MPY12105.1"/>
    </source>
</evidence>
<reference evidence="3" key="1">
    <citation type="submission" date="2019-07" db="EMBL/GenBank/DDBJ databases">
        <title>Arthrobacter KR32 sp. nov., isolated from mountain cheese made of cows milk.</title>
        <authorList>
            <person name="Flegler A."/>
        </authorList>
    </citation>
    <scope>NUCLEOTIDE SEQUENCE [LARGE SCALE GENOMIC DNA]</scope>
    <source>
        <strain evidence="3">KR32</strain>
    </source>
</reference>
<name>A0A7X1NSC8_9MICC</name>
<keyword evidence="1" id="KW-0812">Transmembrane</keyword>
<accession>A0A7X1NSC8</accession>
<keyword evidence="1" id="KW-1133">Transmembrane helix</keyword>
<evidence type="ECO:0000313" key="3">
    <source>
        <dbReference type="Proteomes" id="UP000326464"/>
    </source>
</evidence>
<proteinExistence type="predicted"/>
<dbReference type="RefSeq" id="WP_152816955.1">
    <property type="nucleotide sequence ID" value="NZ_VJXX01000006.1"/>
</dbReference>
<sequence length="202" mass="22627">MNHEDHITVEEFTSEDWNGNASFSVARFIASSFMFGILGSIVALILMIFLPDMRNPAAVMLFSTAFGLIFGLMFQLAQRTRGKIFLSDVSTKINVILAELGRDESQTITPEQLKELIEADVYFPFTVEGIAGMYLVVREHQDVDPPLQSEQTDTGPEEPQEVVKAHSAHKRWQILIAAEAPQYATESFDRLLDAATRTDITE</sequence>
<protein>
    <submittedName>
        <fullName evidence="2">Uncharacterized protein</fullName>
    </submittedName>
</protein>
<keyword evidence="3" id="KW-1185">Reference proteome</keyword>
<dbReference type="AlphaFoldDB" id="A0A7X1NSC8"/>
<comment type="caution">
    <text evidence="2">The sequence shown here is derived from an EMBL/GenBank/DDBJ whole genome shotgun (WGS) entry which is preliminary data.</text>
</comment>
<dbReference type="OrthoDB" id="4952980at2"/>